<dbReference type="Pfam" id="PF00839">
    <property type="entry name" value="Cys_rich_FGFR"/>
    <property type="match status" value="1"/>
</dbReference>
<organism evidence="1 2">
    <name type="scientific">Leptospira broomii serovar Hurstbridge str. 5399</name>
    <dbReference type="NCBI Taxonomy" id="1049789"/>
    <lineage>
        <taxon>Bacteria</taxon>
        <taxon>Pseudomonadati</taxon>
        <taxon>Spirochaetota</taxon>
        <taxon>Spirochaetia</taxon>
        <taxon>Leptospirales</taxon>
        <taxon>Leptospiraceae</taxon>
        <taxon>Leptospira</taxon>
    </lineage>
</organism>
<dbReference type="RefSeq" id="WP_010570112.1">
    <property type="nucleotide sequence ID" value="NZ_AHMO02000011.1"/>
</dbReference>
<dbReference type="EMBL" id="AHMO02000011">
    <property type="protein sequence ID" value="EQA43200.1"/>
    <property type="molecule type" value="Genomic_DNA"/>
</dbReference>
<dbReference type="InterPro" id="IPR001893">
    <property type="entry name" value="Cys-rich_GLG1_repeat"/>
</dbReference>
<comment type="caution">
    <text evidence="1">The sequence shown here is derived from an EMBL/GenBank/DDBJ whole genome shotgun (WGS) entry which is preliminary data.</text>
</comment>
<keyword evidence="2" id="KW-1185">Reference proteome</keyword>
<dbReference type="AlphaFoldDB" id="T0EWG5"/>
<sequence>MKSFYFFTLIIPIYFAIDAAPKKEPPLGLCQKEIGTFCQDRNILNQLMECLKKDESRLSSSCKHQLGSLIEEFKTKMESCKDDRAKFCRWVVPGGGRIIKCLKDRETEISTFCKETLKELYKPLN</sequence>
<dbReference type="GO" id="GO:0016020">
    <property type="term" value="C:membrane"/>
    <property type="evidence" value="ECO:0007669"/>
    <property type="project" value="InterPro"/>
</dbReference>
<name>T0EWG5_9LEPT</name>
<evidence type="ECO:0000313" key="1">
    <source>
        <dbReference type="EMBL" id="EQA43200.1"/>
    </source>
</evidence>
<accession>T0EWG5</accession>
<protein>
    <submittedName>
        <fullName evidence="1">Cysteine rich repeat domain protein</fullName>
    </submittedName>
</protein>
<gene>
    <name evidence="1" type="ORF">LEP1GSC050_1707</name>
</gene>
<dbReference type="OrthoDB" id="330006at2"/>
<evidence type="ECO:0000313" key="2">
    <source>
        <dbReference type="Proteomes" id="UP000015454"/>
    </source>
</evidence>
<reference evidence="1" key="1">
    <citation type="submission" date="2013-05" db="EMBL/GenBank/DDBJ databases">
        <authorList>
            <person name="Harkins D.M."/>
            <person name="Durkin A.S."/>
            <person name="Brinkac L.M."/>
            <person name="Haft D.H."/>
            <person name="Selengut J.D."/>
            <person name="Sanka R."/>
            <person name="DePew J."/>
            <person name="Purushe J."/>
            <person name="Hartskeerl R.A."/>
            <person name="Ahmed A."/>
            <person name="van der Linden H."/>
            <person name="Goris M.G.A."/>
            <person name="Vinetz J.M."/>
            <person name="Sutton G.G."/>
            <person name="Nierman W.C."/>
            <person name="Fouts D.E."/>
        </authorList>
    </citation>
    <scope>NUCLEOTIDE SEQUENCE [LARGE SCALE GENOMIC DNA]</scope>
    <source>
        <strain evidence="1">5399</strain>
    </source>
</reference>
<dbReference type="Proteomes" id="UP000015454">
    <property type="component" value="Unassembled WGS sequence"/>
</dbReference>
<proteinExistence type="predicted"/>
<dbReference type="STRING" id="1049789.LEP1GSC050_1707"/>